<accession>A0AAN8VSK6</accession>
<keyword evidence="1" id="KW-1133">Transmembrane helix</keyword>
<proteinExistence type="predicted"/>
<keyword evidence="1" id="KW-0472">Membrane</keyword>
<feature type="transmembrane region" description="Helical" evidence="1">
    <location>
        <begin position="6"/>
        <end position="26"/>
    </location>
</feature>
<dbReference type="Proteomes" id="UP001370490">
    <property type="component" value="Unassembled WGS sequence"/>
</dbReference>
<gene>
    <name evidence="2" type="ORF">RJ641_036102</name>
</gene>
<dbReference type="InterPro" id="IPR029045">
    <property type="entry name" value="ClpP/crotonase-like_dom_sf"/>
</dbReference>
<reference evidence="2 3" key="1">
    <citation type="submission" date="2023-12" db="EMBL/GenBank/DDBJ databases">
        <title>A high-quality genome assembly for Dillenia turbinata (Dilleniales).</title>
        <authorList>
            <person name="Chanderbali A."/>
        </authorList>
    </citation>
    <scope>NUCLEOTIDE SEQUENCE [LARGE SCALE GENOMIC DNA]</scope>
    <source>
        <strain evidence="2">LSX21</strain>
        <tissue evidence="2">Leaf</tissue>
    </source>
</reference>
<dbReference type="Pfam" id="PF00378">
    <property type="entry name" value="ECH_1"/>
    <property type="match status" value="1"/>
</dbReference>
<name>A0AAN8VSK6_9MAGN</name>
<keyword evidence="3" id="KW-1185">Reference proteome</keyword>
<dbReference type="PANTHER" id="PTHR11941:SF84">
    <property type="entry name" value="ENOYL-COA DELTA ISOMERASE 1, PEROXISOMAL"/>
    <property type="match status" value="1"/>
</dbReference>
<dbReference type="EMBL" id="JBAMMX010000009">
    <property type="protein sequence ID" value="KAK6933208.1"/>
    <property type="molecule type" value="Genomic_DNA"/>
</dbReference>
<evidence type="ECO:0000313" key="3">
    <source>
        <dbReference type="Proteomes" id="UP001370490"/>
    </source>
</evidence>
<comment type="caution">
    <text evidence="2">The sequence shown here is derived from an EMBL/GenBank/DDBJ whole genome shotgun (WGS) entry which is preliminary data.</text>
</comment>
<protein>
    <submittedName>
        <fullName evidence="2">Enoyl-CoA hydratase/isomerase</fullName>
    </submittedName>
</protein>
<evidence type="ECO:0000256" key="1">
    <source>
        <dbReference type="SAM" id="Phobius"/>
    </source>
</evidence>
<dbReference type="GO" id="GO:0006635">
    <property type="term" value="P:fatty acid beta-oxidation"/>
    <property type="evidence" value="ECO:0007669"/>
    <property type="project" value="TreeGrafter"/>
</dbReference>
<dbReference type="InterPro" id="IPR001753">
    <property type="entry name" value="Enoyl-CoA_hydra/iso"/>
</dbReference>
<organism evidence="2 3">
    <name type="scientific">Dillenia turbinata</name>
    <dbReference type="NCBI Taxonomy" id="194707"/>
    <lineage>
        <taxon>Eukaryota</taxon>
        <taxon>Viridiplantae</taxon>
        <taxon>Streptophyta</taxon>
        <taxon>Embryophyta</taxon>
        <taxon>Tracheophyta</taxon>
        <taxon>Spermatophyta</taxon>
        <taxon>Magnoliopsida</taxon>
        <taxon>eudicotyledons</taxon>
        <taxon>Gunneridae</taxon>
        <taxon>Pentapetalae</taxon>
        <taxon>Dilleniales</taxon>
        <taxon>Dilleniaceae</taxon>
        <taxon>Dillenia</taxon>
    </lineage>
</organism>
<dbReference type="GO" id="GO:0004165">
    <property type="term" value="F:delta(3)-delta(2)-enoyl-CoA isomerase activity"/>
    <property type="evidence" value="ECO:0007669"/>
    <property type="project" value="TreeGrafter"/>
</dbReference>
<evidence type="ECO:0000313" key="2">
    <source>
        <dbReference type="EMBL" id="KAK6933208.1"/>
    </source>
</evidence>
<sequence>MPTIIAVTGHAVATGFIFVLTHDYIIMRRDRGFLHFSELDIGLVIAEGPMSLIRAKIGAPKDRRLAVLRGGKITASMAVEMGIVDSARDGAKETLEAAMKLGIELVERKWDGHVYAENRKMLLGNVWDWKHVGLVDEEKKVASQL</sequence>
<dbReference type="SUPFAM" id="SSF52096">
    <property type="entry name" value="ClpP/crotonase"/>
    <property type="match status" value="1"/>
</dbReference>
<dbReference type="AlphaFoldDB" id="A0AAN8VSK6"/>
<dbReference type="GO" id="GO:0005777">
    <property type="term" value="C:peroxisome"/>
    <property type="evidence" value="ECO:0007669"/>
    <property type="project" value="TreeGrafter"/>
</dbReference>
<keyword evidence="1" id="KW-0812">Transmembrane</keyword>
<dbReference type="PANTHER" id="PTHR11941">
    <property type="entry name" value="ENOYL-COA HYDRATASE-RELATED"/>
    <property type="match status" value="1"/>
</dbReference>
<dbReference type="Gene3D" id="3.90.226.10">
    <property type="entry name" value="2-enoyl-CoA Hydratase, Chain A, domain 1"/>
    <property type="match status" value="1"/>
</dbReference>